<dbReference type="InterPro" id="IPR006530">
    <property type="entry name" value="YD"/>
</dbReference>
<protein>
    <submittedName>
        <fullName evidence="2">YD repeat</fullName>
    </submittedName>
</protein>
<dbReference type="InterPro" id="IPR050708">
    <property type="entry name" value="T6SS_VgrG/RHS"/>
</dbReference>
<dbReference type="EMBL" id="AP017928">
    <property type="protein sequence ID" value="BBA33020.1"/>
    <property type="molecule type" value="Genomic_DNA"/>
</dbReference>
<dbReference type="PRINTS" id="PR00394">
    <property type="entry name" value="RHSPROTEIN"/>
</dbReference>
<organism evidence="2 3">
    <name type="scientific">Methylocaldum marinum</name>
    <dbReference type="NCBI Taxonomy" id="1432792"/>
    <lineage>
        <taxon>Bacteria</taxon>
        <taxon>Pseudomonadati</taxon>
        <taxon>Pseudomonadota</taxon>
        <taxon>Gammaproteobacteria</taxon>
        <taxon>Methylococcales</taxon>
        <taxon>Methylococcaceae</taxon>
        <taxon>Methylocaldum</taxon>
    </lineage>
</organism>
<dbReference type="OrthoDB" id="9816400at2"/>
<proteinExistence type="predicted"/>
<dbReference type="InterPro" id="IPR022385">
    <property type="entry name" value="Rhs_assc_core"/>
</dbReference>
<evidence type="ECO:0000313" key="3">
    <source>
        <dbReference type="Proteomes" id="UP000266313"/>
    </source>
</evidence>
<dbReference type="PANTHER" id="PTHR32305">
    <property type="match status" value="1"/>
</dbReference>
<dbReference type="KEGG" id="mmai:sS8_1058"/>
<dbReference type="RefSeq" id="WP_119628701.1">
    <property type="nucleotide sequence ID" value="NZ_AP017928.1"/>
</dbReference>
<name>A0A250KMT7_9GAMM</name>
<keyword evidence="3" id="KW-1185">Reference proteome</keyword>
<dbReference type="Gene3D" id="2.180.10.10">
    <property type="entry name" value="RHS repeat-associated core"/>
    <property type="match status" value="1"/>
</dbReference>
<dbReference type="NCBIfam" id="TIGR03696">
    <property type="entry name" value="Rhs_assc_core"/>
    <property type="match status" value="1"/>
</dbReference>
<gene>
    <name evidence="2" type="ORF">sS8_1058</name>
</gene>
<evidence type="ECO:0000259" key="1">
    <source>
        <dbReference type="Pfam" id="PF03527"/>
    </source>
</evidence>
<sequence>MNQRLIESRLEDVSTRYRYDPLGRRIEKRTGDKVTTFVWDGDALVGDWIEDPTDPVVPAKGVAREWVYYPETFELLALLGGRRGPNTLLHDHNDPNGCPIRLTDSKGEILWAASYTAWGQLARLHVGYVDNPIRLQGQYFDEETGSHYNRHRYFNPEAQLFVSQDPARLMAASNLYTFGPNANGWVDPLGLNPTCRMTGRRVDRASDLPIVRPGTPQWNEAVAALRRGGRGDIRVATIQDAKALLREARGNMDRRKNYTQAFYRKGYEVHNAQNPLSRARETAVGNDLRHIKWVEGTSKNDWSEGHIFFGNVFEP</sequence>
<dbReference type="AlphaFoldDB" id="A0A250KMT7"/>
<dbReference type="NCBIfam" id="TIGR01643">
    <property type="entry name" value="YD_repeat_2x"/>
    <property type="match status" value="1"/>
</dbReference>
<dbReference type="InterPro" id="IPR001826">
    <property type="entry name" value="RHS"/>
</dbReference>
<accession>A0A250KMT7</accession>
<reference evidence="2 3" key="1">
    <citation type="submission" date="2016-12" db="EMBL/GenBank/DDBJ databases">
        <title>Genome sequencing of Methylocaldum marinum.</title>
        <authorList>
            <person name="Takeuchi M."/>
            <person name="Kamagata Y."/>
            <person name="Hiraoka S."/>
            <person name="Oshima K."/>
            <person name="Hattori M."/>
            <person name="Iwasaki W."/>
        </authorList>
    </citation>
    <scope>NUCLEOTIDE SEQUENCE [LARGE SCALE GENOMIC DNA]</scope>
    <source>
        <strain evidence="2 3">S8</strain>
    </source>
</reference>
<dbReference type="Proteomes" id="UP000266313">
    <property type="component" value="Chromosome"/>
</dbReference>
<dbReference type="PANTHER" id="PTHR32305:SF15">
    <property type="entry name" value="PROTEIN RHSA-RELATED"/>
    <property type="match status" value="1"/>
</dbReference>
<dbReference type="Pfam" id="PF03527">
    <property type="entry name" value="RHS"/>
    <property type="match status" value="1"/>
</dbReference>
<feature type="domain" description="RHS protein conserved region" evidence="1">
    <location>
        <begin position="92"/>
        <end position="123"/>
    </location>
</feature>
<evidence type="ECO:0000313" key="2">
    <source>
        <dbReference type="EMBL" id="BBA33020.1"/>
    </source>
</evidence>